<dbReference type="GeneID" id="24270312"/>
<proteinExistence type="predicted"/>
<feature type="region of interest" description="Disordered" evidence="1">
    <location>
        <begin position="1661"/>
        <end position="1690"/>
    </location>
</feature>
<name>A0A0D9QI23_PLAFR</name>
<organism evidence="2 3">
    <name type="scientific">Plasmodium fragile</name>
    <dbReference type="NCBI Taxonomy" id="5857"/>
    <lineage>
        <taxon>Eukaryota</taxon>
        <taxon>Sar</taxon>
        <taxon>Alveolata</taxon>
        <taxon>Apicomplexa</taxon>
        <taxon>Aconoidasida</taxon>
        <taxon>Haemosporida</taxon>
        <taxon>Plasmodiidae</taxon>
        <taxon>Plasmodium</taxon>
        <taxon>Plasmodium (Plasmodium)</taxon>
    </lineage>
</organism>
<feature type="region of interest" description="Disordered" evidence="1">
    <location>
        <begin position="1"/>
        <end position="70"/>
    </location>
</feature>
<evidence type="ECO:0000313" key="2">
    <source>
        <dbReference type="EMBL" id="KJP85371.1"/>
    </source>
</evidence>
<dbReference type="OMA" id="NEREVMN"/>
<feature type="compositionally biased region" description="Basic residues" evidence="1">
    <location>
        <begin position="1"/>
        <end position="10"/>
    </location>
</feature>
<feature type="compositionally biased region" description="Polar residues" evidence="1">
    <location>
        <begin position="26"/>
        <end position="38"/>
    </location>
</feature>
<feature type="region of interest" description="Disordered" evidence="1">
    <location>
        <begin position="1415"/>
        <end position="1515"/>
    </location>
</feature>
<feature type="compositionally biased region" description="Acidic residues" evidence="1">
    <location>
        <begin position="42"/>
        <end position="53"/>
    </location>
</feature>
<feature type="region of interest" description="Disordered" evidence="1">
    <location>
        <begin position="318"/>
        <end position="338"/>
    </location>
</feature>
<dbReference type="VEuPathDB" id="PlasmoDB:AK88_04998"/>
<accession>A0A0D9QI23</accession>
<feature type="region of interest" description="Disordered" evidence="1">
    <location>
        <begin position="353"/>
        <end position="372"/>
    </location>
</feature>
<feature type="compositionally biased region" description="Basic and acidic residues" evidence="1">
    <location>
        <begin position="1418"/>
        <end position="1430"/>
    </location>
</feature>
<feature type="compositionally biased region" description="Basic residues" evidence="1">
    <location>
        <begin position="1145"/>
        <end position="1158"/>
    </location>
</feature>
<feature type="region of interest" description="Disordered" evidence="1">
    <location>
        <begin position="85"/>
        <end position="118"/>
    </location>
</feature>
<sequence length="2089" mass="232258">MTARSIRNHHAQLEEEESGSREANAYWQQVNSGPNISITELDPWEEEDKEEEEEHVRSKEGGHTDGERTWKWDATNMIMVSEAKSLSSRGLEKKNPLKKTEMTPCGKAKNDDAKRKEEDKMESKKKCVRWEKNRLATSNGTLLVGIHLGNHLNPRLAPCLSTPHEVKKKNKLGEKSVEAPSVRKITTQDTHNLKGPLVSELKRGCKMVTMKGWNKTIMSLNRVKECVKDTKNCKSSFVKKTISRVATPHPPFHCVPLRGETKWKKSEQGFHSRSVHRRRTPIGKVKSIPKVKPQIRTSVKSATSKGIEPTKIKHVVKKPPSRMNPVAGKGEQRGGVGQRMGSVTLRRNITGREKMHLKRGSCGRKNGPLAGGACCIRMRSRRKGEISPGCPRREKGKMKERGRENEKGKSKTKENGERGKGEQNHSSATVRSRIEDKRQELLCSVRERLSGGTSHEQLGGSGTGGRVPVQLEREMRCGVMNTHVYTYVGSQLGAYGGDAPEEAQQCEKESSSLLHPPLSSNTYQVGASCVYDHVTNCEQGRERSHGKINTWSSDDDIMMGTVPSSSGTSIQGSKSITWIGSRVNEAVVRGKRRSHSLNAEQESRSVNPLILTNDLRIKICYSNNYADLRRMGGLLPHERVAPGAAEDHVGTKVKKESSKRVTHKVPKYVTEAEPQINYSQVSYHSDDHLNISDDLFLISQDSEKMKSNGGYLDRINLKEIFDRDQGCCTSSNSWEGQKTECHTCMEGNMLHTFNFVNAENGTPHLVEQMEKDVSCVRDVVGDEQGAHGLEGDEYIDLERTNEQCIGWCTPQLGQHEMENNCSHKNRAPILKGIDFNISVGRRKKDNHILSSGIKIKKHSLWTSAHSVEQDGRSDDEGERQTDENTNDAHISDHTENLIAPCLGEKEEEEKKKKVYINPFTLENGSNSTSASLWECPSRNFINNSHFNYLVSEESHRDSMMKVVEDKVSGEVSLVPCLEPKEKINNKFHINTSGGRNKNEAFLKLVGISQMKGTTLGKLKKNFKINHPCGGVSTEGEETLHEISNGDKRDTNRFEQHSKSRDNFPFEKERRGKIVKKKGSDGVLQRPHLHTEDSVIGRGVTHSTANTIGTKSTDTTHKDKAGYGSPTGKEERKKKKKKKKENEKIVKKKNIVGQKKRSQSTKTPQHCEKIFSTKNQGKENTYPLDASTVQTNGTSKKVAPHVGNNTQEAACQPGREKAQGRSGLPAKSSSSLVNHNGDSTWSEKKKKKKKKKVKRNSCQIHHYDKGNIKDEEKKKKKIPSSYAVLQMLIRKKRKKGLTKTDGEGKTLKRVTCNLHKCDVVVGRERQGCVFSPQTRNSNFKARSGCSVALCGAVPGGKTKKKGKTQKGSKGVKRVRSEKGGGLRKVEKEWQVRMKDEVLLATQDDCFANLANGIDCGDSAPKKEKRARDAKEANNVSSAMPNSESKTTSPPSDIHQEGGRIRKTDSTPGGQDPPESPTTNGLEKIPPSKVRTKMSTKRSIRKREKGRPCDEAMKDGTAISFPSLRNVLLTEDMQRSAVPERSHFLGQSGQEVSVLEELIQKGRCQVEVEKERSIRRGCEEWTDEARERTSIGIEPETVHTVKRERSDKMEWMEEMSEADSLGVDGVEKFHQTFYEDKLDFPLGGLSGSSSCRSCGSVRRREADLQHATGGVPRDYAESGSAEEGRRGNKGNDPTCGKFSFSLNLEKYVADHRINQIHLKRSLFGGNQEGEHIFKCTSGCDPDLTECGSALESAHMGKVLIENPHTRTIEQIEGSNVPPQRRRQITWGTEETNTRNVKPLFFKCNERQVMNARERKSVTNDLKQDVPHFNMRKDAYPDEEEGKGCLSSPCDQVMKDQDCSSLRFNEGGIELGLFSNSKGCASFGEKGDGDGSPSPHSAANGAKCIPSLLSRTKSLVFRRGRSDCDGGTTLTEGVAIPNGGRSMITKMTHHVDTLDEEGSLFKKKKITSGSSRSSLLLPKRDVAVRTGRVNIFRRAKSCSILKGNVLERDCAFDVEGKKWVGKSGGTATMARARTPVGQSTKPSTALKRSALTCRKTLGESHAIHKSLVKGVQTQTSGCLWRPCFLFESGVKE</sequence>
<feature type="compositionally biased region" description="Basic residues" evidence="1">
    <location>
        <begin position="1243"/>
        <end position="1254"/>
    </location>
</feature>
<feature type="compositionally biased region" description="Basic and acidic residues" evidence="1">
    <location>
        <begin position="1452"/>
        <end position="1463"/>
    </location>
</feature>
<dbReference type="EMBL" id="KQ001730">
    <property type="protein sequence ID" value="KJP85371.1"/>
    <property type="molecule type" value="Genomic_DNA"/>
</dbReference>
<feature type="compositionally biased region" description="Polar residues" evidence="1">
    <location>
        <begin position="1100"/>
        <end position="1112"/>
    </location>
</feature>
<feature type="region of interest" description="Disordered" evidence="1">
    <location>
        <begin position="1034"/>
        <end position="1276"/>
    </location>
</feature>
<evidence type="ECO:0000313" key="3">
    <source>
        <dbReference type="Proteomes" id="UP000054561"/>
    </source>
</evidence>
<reference evidence="2 3" key="1">
    <citation type="submission" date="2014-03" db="EMBL/GenBank/DDBJ databases">
        <title>The Genome Sequence of Plasmodium fragile nilgiri.</title>
        <authorList>
            <consortium name="The Broad Institute Genomics Platform"/>
            <consortium name="The Broad Institute Genome Sequencing Center for Infectious Disease"/>
            <person name="Neafsey D."/>
            <person name="Duraisingh M."/>
            <person name="Young S.K."/>
            <person name="Zeng Q."/>
            <person name="Gargeya S."/>
            <person name="Abouelleil A."/>
            <person name="Alvarado L."/>
            <person name="Chapman S.B."/>
            <person name="Gainer-Dewar J."/>
            <person name="Goldberg J."/>
            <person name="Griggs A."/>
            <person name="Gujja S."/>
            <person name="Hansen M."/>
            <person name="Howarth C."/>
            <person name="Imamovic A."/>
            <person name="Larimer J."/>
            <person name="Pearson M."/>
            <person name="Poon T.W."/>
            <person name="Priest M."/>
            <person name="Roberts A."/>
            <person name="Saif S."/>
            <person name="Shea T."/>
            <person name="Sykes S."/>
            <person name="Wortman J."/>
            <person name="Nusbaum C."/>
            <person name="Birren B."/>
        </authorList>
    </citation>
    <scope>NUCLEOTIDE SEQUENCE [LARGE SCALE GENOMIC DNA]</scope>
    <source>
        <strain evidence="3">nilgiri</strain>
    </source>
</reference>
<feature type="compositionally biased region" description="Basic and acidic residues" evidence="1">
    <location>
        <begin position="391"/>
        <end position="423"/>
    </location>
</feature>
<feature type="compositionally biased region" description="Basic and acidic residues" evidence="1">
    <location>
        <begin position="867"/>
        <end position="882"/>
    </location>
</feature>
<feature type="compositionally biased region" description="Basic and acidic residues" evidence="1">
    <location>
        <begin position="54"/>
        <end position="70"/>
    </location>
</feature>
<dbReference type="OrthoDB" id="372732at2759"/>
<feature type="compositionally biased region" description="Basic and acidic residues" evidence="1">
    <location>
        <begin position="108"/>
        <end position="118"/>
    </location>
</feature>
<protein>
    <submittedName>
        <fullName evidence="2">Uncharacterized protein</fullName>
    </submittedName>
</protein>
<feature type="compositionally biased region" description="Basic and acidic residues" evidence="1">
    <location>
        <begin position="1260"/>
        <end position="1272"/>
    </location>
</feature>
<dbReference type="Proteomes" id="UP000054561">
    <property type="component" value="Unassembled WGS sequence"/>
</dbReference>
<feature type="compositionally biased region" description="Basic residues" evidence="1">
    <location>
        <begin position="1356"/>
        <end position="1372"/>
    </location>
</feature>
<feature type="region of interest" description="Disordered" evidence="1">
    <location>
        <begin position="1355"/>
        <end position="1380"/>
    </location>
</feature>
<feature type="compositionally biased region" description="Basic and acidic residues" evidence="1">
    <location>
        <begin position="90"/>
        <end position="101"/>
    </location>
</feature>
<feature type="compositionally biased region" description="Basic and acidic residues" evidence="1">
    <location>
        <begin position="1037"/>
        <end position="1071"/>
    </location>
</feature>
<keyword evidence="3" id="KW-1185">Reference proteome</keyword>
<feature type="compositionally biased region" description="Basic residues" evidence="1">
    <location>
        <begin position="1488"/>
        <end position="1503"/>
    </location>
</feature>
<dbReference type="RefSeq" id="XP_012338025.1">
    <property type="nucleotide sequence ID" value="XM_012482602.1"/>
</dbReference>
<feature type="compositionally biased region" description="Polar residues" evidence="1">
    <location>
        <begin position="1226"/>
        <end position="1239"/>
    </location>
</feature>
<feature type="region of interest" description="Disordered" evidence="1">
    <location>
        <begin position="864"/>
        <end position="895"/>
    </location>
</feature>
<evidence type="ECO:0000256" key="1">
    <source>
        <dbReference type="SAM" id="MobiDB-lite"/>
    </source>
</evidence>
<feature type="compositionally biased region" description="Polar residues" evidence="1">
    <location>
        <begin position="1432"/>
        <end position="1449"/>
    </location>
</feature>
<feature type="region of interest" description="Disordered" evidence="1">
    <location>
        <begin position="382"/>
        <end position="435"/>
    </location>
</feature>
<gene>
    <name evidence="2" type="ORF">AK88_04998</name>
</gene>